<evidence type="ECO:0000313" key="3">
    <source>
        <dbReference type="Proteomes" id="UP000324222"/>
    </source>
</evidence>
<protein>
    <submittedName>
        <fullName evidence="2">Uncharacterized protein</fullName>
    </submittedName>
</protein>
<dbReference type="AlphaFoldDB" id="A0A5B7GVV6"/>
<comment type="caution">
    <text evidence="2">The sequence shown here is derived from an EMBL/GenBank/DDBJ whole genome shotgun (WGS) entry which is preliminary data.</text>
</comment>
<gene>
    <name evidence="2" type="ORF">E2C01_057084</name>
</gene>
<feature type="compositionally biased region" description="Polar residues" evidence="1">
    <location>
        <begin position="58"/>
        <end position="79"/>
    </location>
</feature>
<keyword evidence="3" id="KW-1185">Reference proteome</keyword>
<proteinExistence type="predicted"/>
<dbReference type="EMBL" id="VSRR010020303">
    <property type="protein sequence ID" value="MPC62992.1"/>
    <property type="molecule type" value="Genomic_DNA"/>
</dbReference>
<accession>A0A5B7GVV6</accession>
<feature type="region of interest" description="Disordered" evidence="1">
    <location>
        <begin position="39"/>
        <end position="79"/>
    </location>
</feature>
<dbReference type="Proteomes" id="UP000324222">
    <property type="component" value="Unassembled WGS sequence"/>
</dbReference>
<sequence length="158" mass="17058">MEDNPLIWMYSAQSHLSLLDKVQRQAECLILGASGHGQELHTTQQQQQQQRPRLHTPAAQSGAPQASGDSHGAAQSTAAANTSFYGASGPVEECAHCKNGSVQHLPQGAEMLFSKVPACFLPLHQGVVERFHLYSGRHHNVCPASEVCRPHLASYTPA</sequence>
<reference evidence="2 3" key="1">
    <citation type="submission" date="2019-05" db="EMBL/GenBank/DDBJ databases">
        <title>Another draft genome of Portunus trituberculatus and its Hox gene families provides insights of decapod evolution.</title>
        <authorList>
            <person name="Jeong J.-H."/>
            <person name="Song I."/>
            <person name="Kim S."/>
            <person name="Choi T."/>
            <person name="Kim D."/>
            <person name="Ryu S."/>
            <person name="Kim W."/>
        </authorList>
    </citation>
    <scope>NUCLEOTIDE SEQUENCE [LARGE SCALE GENOMIC DNA]</scope>
    <source>
        <tissue evidence="2">Muscle</tissue>
    </source>
</reference>
<name>A0A5B7GVV6_PORTR</name>
<evidence type="ECO:0000256" key="1">
    <source>
        <dbReference type="SAM" id="MobiDB-lite"/>
    </source>
</evidence>
<organism evidence="2 3">
    <name type="scientific">Portunus trituberculatus</name>
    <name type="common">Swimming crab</name>
    <name type="synonym">Neptunus trituberculatus</name>
    <dbReference type="NCBI Taxonomy" id="210409"/>
    <lineage>
        <taxon>Eukaryota</taxon>
        <taxon>Metazoa</taxon>
        <taxon>Ecdysozoa</taxon>
        <taxon>Arthropoda</taxon>
        <taxon>Crustacea</taxon>
        <taxon>Multicrustacea</taxon>
        <taxon>Malacostraca</taxon>
        <taxon>Eumalacostraca</taxon>
        <taxon>Eucarida</taxon>
        <taxon>Decapoda</taxon>
        <taxon>Pleocyemata</taxon>
        <taxon>Brachyura</taxon>
        <taxon>Eubrachyura</taxon>
        <taxon>Portunoidea</taxon>
        <taxon>Portunidae</taxon>
        <taxon>Portuninae</taxon>
        <taxon>Portunus</taxon>
    </lineage>
</organism>
<evidence type="ECO:0000313" key="2">
    <source>
        <dbReference type="EMBL" id="MPC62992.1"/>
    </source>
</evidence>